<accession>A0ABW4W3Z9</accession>
<dbReference type="Pfam" id="PF22548">
    <property type="entry name" value="AEP-TOTE"/>
    <property type="match status" value="1"/>
</dbReference>
<reference evidence="3" key="1">
    <citation type="journal article" date="2019" name="Int. J. Syst. Evol. Microbiol.">
        <title>The Global Catalogue of Microorganisms (GCM) 10K type strain sequencing project: providing services to taxonomists for standard genome sequencing and annotation.</title>
        <authorList>
            <consortium name="The Broad Institute Genomics Platform"/>
            <consortium name="The Broad Institute Genome Sequencing Center for Infectious Disease"/>
            <person name="Wu L."/>
            <person name="Ma J."/>
        </authorList>
    </citation>
    <scope>NUCLEOTIDE SEQUENCE [LARGE SCALE GENOMIC DNA]</scope>
    <source>
        <strain evidence="3">R28</strain>
    </source>
</reference>
<proteinExistence type="predicted"/>
<dbReference type="EMBL" id="JBHUHQ010000038">
    <property type="protein sequence ID" value="MFD2046458.1"/>
    <property type="molecule type" value="Genomic_DNA"/>
</dbReference>
<keyword evidence="3" id="KW-1185">Reference proteome</keyword>
<feature type="domain" description="TOTE conflict system primase" evidence="1">
    <location>
        <begin position="30"/>
        <end position="142"/>
    </location>
</feature>
<comment type="caution">
    <text evidence="2">The sequence shown here is derived from an EMBL/GenBank/DDBJ whole genome shotgun (WGS) entry which is preliminary data.</text>
</comment>
<gene>
    <name evidence="2" type="ORF">ACFSJF_19495</name>
</gene>
<name>A0ABW4W3Z9_9BACI</name>
<sequence>MNNLKEIINKINELYIIKRSKYLVLNNKGNYITTDTSKGGKAFPLNDYIVQRHLEGKATFGVFSTKRASKFICFDVDVKDDLKAKWTTYKVVHSLTEIGVPDNYIHISHSGNKGYHVEIFFNQPIENYLLKEFYTRVLNNADLLDIDYGAVEFRPTANQGVKLPLGRHFKTKGNKRCWYVNYDKRLEPVRSYNYILKIEQMDSRVIYDILVREKDILLEEDVIEVDKAEEYIEQKYKPLPIYKQNIDKEETVEQIENILTNGLSMTGTRNNSLFKLAKYFKWKGLSREQTKQELLNWMKWQDTRLYTSKWDICLKDIEHISTYVFANDVQLTVEKSEVVITYNEILQVIQTCKSKNEKLLAYCMLIHSKRYSNQSGVFYMTFEQMAKASGLAEKTTRRLIKKLVEINAIDIVERNQKQEGTHKKKPNKYKVNIKEEKENKQIFTIDIENENYSATFSDCVIYLIERKVLKVMLPRRQYESIVV</sequence>
<evidence type="ECO:0000259" key="1">
    <source>
        <dbReference type="Pfam" id="PF22548"/>
    </source>
</evidence>
<dbReference type="Proteomes" id="UP001597383">
    <property type="component" value="Unassembled WGS sequence"/>
</dbReference>
<organism evidence="2 3">
    <name type="scientific">Ornithinibacillus salinisoli</name>
    <dbReference type="NCBI Taxonomy" id="1848459"/>
    <lineage>
        <taxon>Bacteria</taxon>
        <taxon>Bacillati</taxon>
        <taxon>Bacillota</taxon>
        <taxon>Bacilli</taxon>
        <taxon>Bacillales</taxon>
        <taxon>Bacillaceae</taxon>
        <taxon>Ornithinibacillus</taxon>
    </lineage>
</organism>
<evidence type="ECO:0000313" key="2">
    <source>
        <dbReference type="EMBL" id="MFD2046458.1"/>
    </source>
</evidence>
<dbReference type="InterPro" id="IPR054347">
    <property type="entry name" value="TOTE_primase"/>
</dbReference>
<protein>
    <recommendedName>
        <fullName evidence="1">TOTE conflict system primase domain-containing protein</fullName>
    </recommendedName>
</protein>
<dbReference type="RefSeq" id="WP_377558435.1">
    <property type="nucleotide sequence ID" value="NZ_JBHUHQ010000038.1"/>
</dbReference>
<evidence type="ECO:0000313" key="3">
    <source>
        <dbReference type="Proteomes" id="UP001597383"/>
    </source>
</evidence>
<dbReference type="Gene3D" id="1.10.10.10">
    <property type="entry name" value="Winged helix-like DNA-binding domain superfamily/Winged helix DNA-binding domain"/>
    <property type="match status" value="1"/>
</dbReference>
<dbReference type="InterPro" id="IPR036388">
    <property type="entry name" value="WH-like_DNA-bd_sf"/>
</dbReference>